<dbReference type="OrthoDB" id="3899306at2"/>
<proteinExistence type="predicted"/>
<dbReference type="NCBIfam" id="NF047542">
    <property type="entry name" value="telomere_Tap"/>
    <property type="match status" value="1"/>
</dbReference>
<sequence>MEDDSTAELFTRVDALLAQTAAPLPEVSERQRIRQTANLSLQQIGAALQASPDLVEAWETGLVEPAGPQRTAYVRLLNGLLARERAHQQGTPASPADSARHSQKPEPPPAPARTSAPMPTSAAQARKAPRASRPPASKHFPAGPLTVLDAPDTALTAHLTDGTARPCPAATIVDVLHWALTAGIGQPSPAKKGWPADPLIVLTPSATDYLGLPPELEDRAALRLPPDHPWCAAITADGWKFTRRGFSPWTRIYRPIKEKGHRQSVQLAVTPWGALTTGGWNPPTDLTPGQLARWLGTYANRVLTPCGSTAVCGQELMTTLRPPTRSVRSDSNKWVSGNNPGALWHPLPPAPPEAHDAHPLARDRNPADALNEEAWDWHRPLTTEETAYPHVVGLDINLAFVVAASSLAVGLNAPPEHVIHPTFDKKIPGCWYADLSHIDLDPRLPSPFTPTGQPPTGPAWYATPTLAYAVELGAAVHPTEAYLRYDSGRYLDPWYEHLRDAYLATMNDLGITPDMTQADFLHAMRALPEQDPALLSLLAAIKTTGKGGIGKLRAGPRDPHRAPFEPWPALNTRTWRPDIRAAIIARARTNMHRKMRRTLEATGRHPLAVLSDCVLYPAHHPTALDVVPPDTDSNGRTGAFHLGVNPGYVKEEGAQTLQWYRQMHDGGLNPARYIKNAA</sequence>
<dbReference type="AlphaFoldDB" id="A0A1I4JLY0"/>
<gene>
    <name evidence="2" type="ORF">SAMN05192584_12416</name>
</gene>
<name>A0A1I4JLY0_9ACTN</name>
<reference evidence="3" key="1">
    <citation type="submission" date="2016-10" db="EMBL/GenBank/DDBJ databases">
        <authorList>
            <person name="Varghese N."/>
            <person name="Submissions S."/>
        </authorList>
    </citation>
    <scope>NUCLEOTIDE SEQUENCE [LARGE SCALE GENOMIC DNA]</scope>
    <source>
        <strain evidence="3">PL19</strain>
    </source>
</reference>
<feature type="region of interest" description="Disordered" evidence="1">
    <location>
        <begin position="87"/>
        <end position="144"/>
    </location>
</feature>
<accession>A0A1I4JLY0</accession>
<evidence type="ECO:0000313" key="3">
    <source>
        <dbReference type="Proteomes" id="UP000198928"/>
    </source>
</evidence>
<evidence type="ECO:0000313" key="2">
    <source>
        <dbReference type="EMBL" id="SFL67579.1"/>
    </source>
</evidence>
<dbReference type="RefSeq" id="WP_093851976.1">
    <property type="nucleotide sequence ID" value="NZ_FOSG01000024.1"/>
</dbReference>
<feature type="compositionally biased region" description="Low complexity" evidence="1">
    <location>
        <begin position="121"/>
        <end position="138"/>
    </location>
</feature>
<keyword evidence="3" id="KW-1185">Reference proteome</keyword>
<protein>
    <submittedName>
        <fullName evidence="2">Uncharacterized protein</fullName>
    </submittedName>
</protein>
<dbReference type="EMBL" id="FOSG01000024">
    <property type="protein sequence ID" value="SFL67579.1"/>
    <property type="molecule type" value="Genomic_DNA"/>
</dbReference>
<evidence type="ECO:0000256" key="1">
    <source>
        <dbReference type="SAM" id="MobiDB-lite"/>
    </source>
</evidence>
<dbReference type="Proteomes" id="UP000198928">
    <property type="component" value="Unassembled WGS sequence"/>
</dbReference>
<organism evidence="2 3">
    <name type="scientific">Streptomyces pini</name>
    <dbReference type="NCBI Taxonomy" id="1520580"/>
    <lineage>
        <taxon>Bacteria</taxon>
        <taxon>Bacillati</taxon>
        <taxon>Actinomycetota</taxon>
        <taxon>Actinomycetes</taxon>
        <taxon>Kitasatosporales</taxon>
        <taxon>Streptomycetaceae</taxon>
        <taxon>Streptomyces</taxon>
    </lineage>
</organism>